<evidence type="ECO:0000256" key="3">
    <source>
        <dbReference type="ARBA" id="ARBA00022723"/>
    </source>
</evidence>
<evidence type="ECO:0000256" key="2">
    <source>
        <dbReference type="ARBA" id="ARBA00007749"/>
    </source>
</evidence>
<dbReference type="InterPro" id="IPR001279">
    <property type="entry name" value="Metallo-B-lactamas"/>
</dbReference>
<dbReference type="Pfam" id="PF00753">
    <property type="entry name" value="Lactamase_B"/>
    <property type="match status" value="1"/>
</dbReference>
<proteinExistence type="inferred from homology"/>
<keyword evidence="9" id="KW-1185">Reference proteome</keyword>
<evidence type="ECO:0000256" key="1">
    <source>
        <dbReference type="ARBA" id="ARBA00001947"/>
    </source>
</evidence>
<dbReference type="SMART" id="SM00849">
    <property type="entry name" value="Lactamase_B"/>
    <property type="match status" value="1"/>
</dbReference>
<comment type="similarity">
    <text evidence="2">Belongs to the metallo-beta-lactamase superfamily.</text>
</comment>
<reference evidence="8 9" key="1">
    <citation type="submission" date="2018-05" db="EMBL/GenBank/DDBJ databases">
        <title>Amnibacterium sp. M8JJ-5, whole genome shotgun sequence.</title>
        <authorList>
            <person name="Tuo L."/>
        </authorList>
    </citation>
    <scope>NUCLEOTIDE SEQUENCE [LARGE SCALE GENOMIC DNA]</scope>
    <source>
        <strain evidence="8 9">M8JJ-5</strain>
    </source>
</reference>
<name>A0A2V1HSG9_9MICO</name>
<evidence type="ECO:0000256" key="4">
    <source>
        <dbReference type="ARBA" id="ARBA00022801"/>
    </source>
</evidence>
<feature type="domain" description="Metallo-beta-lactamase" evidence="7">
    <location>
        <begin position="68"/>
        <end position="269"/>
    </location>
</feature>
<sequence>MQLAGIGAHHRTAMSPSEPRNEGVNVSESVSSDLSVWEVKYGERVVRKSDVLNDYAQYGLPDGDLDMNYNFWVIRSGDSIVLLDTGYDIPKFDWLGEISVTPTPEALEILGIDPLDVDMVITSHYHYDHIGYLGLFENAKVVSGQAEYDYWIGKLEAGALEGEFSTPDDLAPVVKARDEGRLVLVSEPTEVFPGITVYPIGGHCPGELLTHIETKDGGLIMSVDAAHFYEQIENEWPFFAFTDLQEMKDGLHFINELAAKTGATVVPGHDARVRDRFPAAPGAAGAIATVLA</sequence>
<dbReference type="PANTHER" id="PTHR42978">
    <property type="entry name" value="QUORUM-QUENCHING LACTONASE YTNP-RELATED-RELATED"/>
    <property type="match status" value="1"/>
</dbReference>
<keyword evidence="4" id="KW-0378">Hydrolase</keyword>
<dbReference type="PANTHER" id="PTHR42978:SF7">
    <property type="entry name" value="METALLO-HYDROLASE RV2300C-RELATED"/>
    <property type="match status" value="1"/>
</dbReference>
<keyword evidence="5" id="KW-0862">Zinc</keyword>
<evidence type="ECO:0000313" key="9">
    <source>
        <dbReference type="Proteomes" id="UP000244893"/>
    </source>
</evidence>
<dbReference type="Gene3D" id="3.60.15.10">
    <property type="entry name" value="Ribonuclease Z/Hydroxyacylglutathione hydrolase-like"/>
    <property type="match status" value="1"/>
</dbReference>
<accession>A0A2V1HSG9</accession>
<dbReference type="EMBL" id="QEOP01000002">
    <property type="protein sequence ID" value="PVZ93900.1"/>
    <property type="molecule type" value="Genomic_DNA"/>
</dbReference>
<protein>
    <recommendedName>
        <fullName evidence="7">Metallo-beta-lactamase domain-containing protein</fullName>
    </recommendedName>
</protein>
<evidence type="ECO:0000256" key="6">
    <source>
        <dbReference type="SAM" id="MobiDB-lite"/>
    </source>
</evidence>
<evidence type="ECO:0000256" key="5">
    <source>
        <dbReference type="ARBA" id="ARBA00022833"/>
    </source>
</evidence>
<comment type="cofactor">
    <cofactor evidence="1">
        <name>Zn(2+)</name>
        <dbReference type="ChEBI" id="CHEBI:29105"/>
    </cofactor>
</comment>
<gene>
    <name evidence="8" type="ORF">DDQ50_09000</name>
</gene>
<comment type="caution">
    <text evidence="8">The sequence shown here is derived from an EMBL/GenBank/DDBJ whole genome shotgun (WGS) entry which is preliminary data.</text>
</comment>
<dbReference type="AlphaFoldDB" id="A0A2V1HSG9"/>
<organism evidence="8 9">
    <name type="scientific">Amnibacterium flavum</name>
    <dbReference type="NCBI Taxonomy" id="2173173"/>
    <lineage>
        <taxon>Bacteria</taxon>
        <taxon>Bacillati</taxon>
        <taxon>Actinomycetota</taxon>
        <taxon>Actinomycetes</taxon>
        <taxon>Micrococcales</taxon>
        <taxon>Microbacteriaceae</taxon>
        <taxon>Amnibacterium</taxon>
    </lineage>
</organism>
<dbReference type="CDD" id="cd07729">
    <property type="entry name" value="AHL_lactonase_MBL-fold"/>
    <property type="match status" value="1"/>
</dbReference>
<dbReference type="InterPro" id="IPR051013">
    <property type="entry name" value="MBL_superfamily_lactonases"/>
</dbReference>
<dbReference type="SUPFAM" id="SSF56281">
    <property type="entry name" value="Metallo-hydrolase/oxidoreductase"/>
    <property type="match status" value="1"/>
</dbReference>
<dbReference type="InterPro" id="IPR036866">
    <property type="entry name" value="RibonucZ/Hydroxyglut_hydro"/>
</dbReference>
<dbReference type="Proteomes" id="UP000244893">
    <property type="component" value="Unassembled WGS sequence"/>
</dbReference>
<dbReference type="GO" id="GO:0046872">
    <property type="term" value="F:metal ion binding"/>
    <property type="evidence" value="ECO:0007669"/>
    <property type="project" value="UniProtKB-KW"/>
</dbReference>
<dbReference type="GO" id="GO:0016787">
    <property type="term" value="F:hydrolase activity"/>
    <property type="evidence" value="ECO:0007669"/>
    <property type="project" value="UniProtKB-KW"/>
</dbReference>
<dbReference type="OrthoDB" id="3196337at2"/>
<evidence type="ECO:0000259" key="7">
    <source>
        <dbReference type="SMART" id="SM00849"/>
    </source>
</evidence>
<evidence type="ECO:0000313" key="8">
    <source>
        <dbReference type="EMBL" id="PVZ93900.1"/>
    </source>
</evidence>
<keyword evidence="3" id="KW-0479">Metal-binding</keyword>
<feature type="region of interest" description="Disordered" evidence="6">
    <location>
        <begin position="1"/>
        <end position="26"/>
    </location>
</feature>